<dbReference type="Pfam" id="PF06053">
    <property type="entry name" value="DUF929"/>
    <property type="match status" value="1"/>
</dbReference>
<keyword evidence="1" id="KW-0472">Membrane</keyword>
<reference evidence="2 3" key="1">
    <citation type="submission" date="2017-04" db="EMBL/GenBank/DDBJ databases">
        <title>Novel microbial lineages endemic to geothermal iron-oxide mats fill important gaps in the evolutionary history of Archaea.</title>
        <authorList>
            <person name="Jay Z.J."/>
            <person name="Beam J.P."/>
            <person name="Dlakic M."/>
            <person name="Rusch D.B."/>
            <person name="Kozubal M.A."/>
            <person name="Inskeep W.P."/>
        </authorList>
    </citation>
    <scope>NUCLEOTIDE SEQUENCE [LARGE SCALE GENOMIC DNA]</scope>
    <source>
        <strain evidence="2">OSP_D</strain>
    </source>
</reference>
<dbReference type="Gene3D" id="3.40.30.10">
    <property type="entry name" value="Glutaredoxin"/>
    <property type="match status" value="1"/>
</dbReference>
<evidence type="ECO:0000313" key="2">
    <source>
        <dbReference type="EMBL" id="PSN83192.1"/>
    </source>
</evidence>
<keyword evidence="1" id="KW-1133">Transmembrane helix</keyword>
<comment type="caution">
    <text evidence="2">The sequence shown here is derived from an EMBL/GenBank/DDBJ whole genome shotgun (WGS) entry which is preliminary data.</text>
</comment>
<dbReference type="InterPro" id="IPR036249">
    <property type="entry name" value="Thioredoxin-like_sf"/>
</dbReference>
<accession>A0A2R6A9U2</accession>
<dbReference type="EMBL" id="NEXC01000033">
    <property type="protein sequence ID" value="PSN83192.1"/>
    <property type="molecule type" value="Genomic_DNA"/>
</dbReference>
<name>A0A2R6A9U2_9ARCH</name>
<organism evidence="2 3">
    <name type="scientific">Candidatus Marsarchaeota G1 archaeon OSP_D</name>
    <dbReference type="NCBI Taxonomy" id="1978155"/>
    <lineage>
        <taxon>Archaea</taxon>
        <taxon>Candidatus Marsarchaeota</taxon>
        <taxon>Candidatus Marsarchaeota group 1</taxon>
    </lineage>
</organism>
<dbReference type="SUPFAM" id="SSF52833">
    <property type="entry name" value="Thioredoxin-like"/>
    <property type="match status" value="1"/>
</dbReference>
<dbReference type="AlphaFoldDB" id="A0A2R6A9U2"/>
<dbReference type="Proteomes" id="UP000240880">
    <property type="component" value="Unassembled WGS sequence"/>
</dbReference>
<gene>
    <name evidence="2" type="ORF">B9Q01_05620</name>
</gene>
<evidence type="ECO:0000313" key="3">
    <source>
        <dbReference type="Proteomes" id="UP000240880"/>
    </source>
</evidence>
<protein>
    <recommendedName>
        <fullName evidence="4">Thioredoxin domain-containing protein</fullName>
    </recommendedName>
</protein>
<evidence type="ECO:0000256" key="1">
    <source>
        <dbReference type="SAM" id="Phobius"/>
    </source>
</evidence>
<sequence>MPSKKIKRMERLARRRKRRIILSSTIAAILVAIFLVIYLRSPFNFVTNGNTNYPRFTGFPLTLINGTTINTASLIGHPIVLWFVTTWCSSCAESQQLLAEEYYSTLHSKGIIIVEVENYGDLGEAGPSLLQFAQTYGGLNKPGWLIGTAPLWVTQKFNPKEYLDIFYLVNQNGEIIGENVGLGAYLSSIVQYFEAGTTSVTSISSYVDEKIPQSFYSMLVQASKPYNAPSSYVYNVFKPLNTPSLSLGSKPIIVYIGAEYCPYCAAVRWPLVLALLRFGNFSGLEYMLSSSTDYYPNTPTFTFVNSSYTSPYIVFESFEFEDRNYQPLQSVPANYSAIWQSVAQGSIPFVDFGGKLALIGAPFSPALLSGYNWSEIVAQVEQNTTLGATKPLQTR</sequence>
<keyword evidence="1" id="KW-0812">Transmembrane</keyword>
<proteinExistence type="predicted"/>
<feature type="transmembrane region" description="Helical" evidence="1">
    <location>
        <begin position="20"/>
        <end position="39"/>
    </location>
</feature>
<evidence type="ECO:0008006" key="4">
    <source>
        <dbReference type="Google" id="ProtNLM"/>
    </source>
</evidence>
<dbReference type="InterPro" id="IPR009272">
    <property type="entry name" value="DUF929"/>
</dbReference>